<evidence type="ECO:0000256" key="1">
    <source>
        <dbReference type="ARBA" id="ARBA00010923"/>
    </source>
</evidence>
<organism evidence="5 6">
    <name type="scientific">Vibrio chemaguriensis</name>
    <dbReference type="NCBI Taxonomy" id="2527672"/>
    <lineage>
        <taxon>Bacteria</taxon>
        <taxon>Pseudomonadati</taxon>
        <taxon>Pseudomonadota</taxon>
        <taxon>Gammaproteobacteria</taxon>
        <taxon>Vibrionales</taxon>
        <taxon>Vibrionaceae</taxon>
        <taxon>Vibrio</taxon>
    </lineage>
</organism>
<evidence type="ECO:0000313" key="6">
    <source>
        <dbReference type="Proteomes" id="UP000778757"/>
    </source>
</evidence>
<keyword evidence="5" id="KW-0378">Hydrolase</keyword>
<dbReference type="SUPFAM" id="SSF116734">
    <property type="entry name" value="DNA methylase specificity domain"/>
    <property type="match status" value="2"/>
</dbReference>
<dbReference type="EMBL" id="SHOE01000041">
    <property type="protein sequence ID" value="NKJ70557.1"/>
    <property type="molecule type" value="Genomic_DNA"/>
</dbReference>
<dbReference type="PANTHER" id="PTHR30408">
    <property type="entry name" value="TYPE-1 RESTRICTION ENZYME ECOKI SPECIFICITY PROTEIN"/>
    <property type="match status" value="1"/>
</dbReference>
<dbReference type="Pfam" id="PF01420">
    <property type="entry name" value="Methylase_S"/>
    <property type="match status" value="2"/>
</dbReference>
<dbReference type="InterPro" id="IPR052021">
    <property type="entry name" value="Type-I_RS_S_subunit"/>
</dbReference>
<dbReference type="RefSeq" id="WP_193448489.1">
    <property type="nucleotide sequence ID" value="NZ_SHOE01000041.1"/>
</dbReference>
<evidence type="ECO:0000256" key="2">
    <source>
        <dbReference type="ARBA" id="ARBA00022747"/>
    </source>
</evidence>
<dbReference type="Gene3D" id="3.90.220.20">
    <property type="entry name" value="DNA methylase specificity domains"/>
    <property type="match status" value="2"/>
</dbReference>
<evidence type="ECO:0000313" key="5">
    <source>
        <dbReference type="EMBL" id="NKJ70557.1"/>
    </source>
</evidence>
<comment type="caution">
    <text evidence="5">The sequence shown here is derived from an EMBL/GenBank/DDBJ whole genome shotgun (WGS) entry which is preliminary data.</text>
</comment>
<protein>
    <submittedName>
        <fullName evidence="5">Restriction endonuclease subunit S</fullName>
    </submittedName>
</protein>
<dbReference type="GO" id="GO:0004519">
    <property type="term" value="F:endonuclease activity"/>
    <property type="evidence" value="ECO:0007669"/>
    <property type="project" value="UniProtKB-KW"/>
</dbReference>
<evidence type="ECO:0000256" key="3">
    <source>
        <dbReference type="ARBA" id="ARBA00023125"/>
    </source>
</evidence>
<keyword evidence="3" id="KW-0238">DNA-binding</keyword>
<evidence type="ECO:0000259" key="4">
    <source>
        <dbReference type="Pfam" id="PF01420"/>
    </source>
</evidence>
<dbReference type="Gene3D" id="1.10.287.1120">
    <property type="entry name" value="Bipartite methylase S protein"/>
    <property type="match status" value="1"/>
</dbReference>
<feature type="domain" description="Type I restriction modification DNA specificity" evidence="4">
    <location>
        <begin position="98"/>
        <end position="208"/>
    </location>
</feature>
<keyword evidence="2" id="KW-0680">Restriction system</keyword>
<comment type="similarity">
    <text evidence="1">Belongs to the type-I restriction system S methylase family.</text>
</comment>
<feature type="domain" description="Type I restriction modification DNA specificity" evidence="4">
    <location>
        <begin position="270"/>
        <end position="427"/>
    </location>
</feature>
<keyword evidence="6" id="KW-1185">Reference proteome</keyword>
<keyword evidence="5" id="KW-0255">Endonuclease</keyword>
<gene>
    <name evidence="5" type="ORF">EX191_22835</name>
</gene>
<dbReference type="InterPro" id="IPR000055">
    <property type="entry name" value="Restrct_endonuc_typeI_TRD"/>
</dbReference>
<dbReference type="PANTHER" id="PTHR30408:SF12">
    <property type="entry name" value="TYPE I RESTRICTION ENZYME MJAVIII SPECIFICITY SUBUNIT"/>
    <property type="match status" value="1"/>
</dbReference>
<proteinExistence type="inferred from homology"/>
<accession>A0ABX1I343</accession>
<name>A0ABX1I343_9VIBR</name>
<dbReference type="Proteomes" id="UP000778757">
    <property type="component" value="Unassembled WGS sequence"/>
</dbReference>
<dbReference type="InterPro" id="IPR044946">
    <property type="entry name" value="Restrct_endonuc_typeI_TRD_sf"/>
</dbReference>
<keyword evidence="5" id="KW-0540">Nuclease</keyword>
<reference evidence="5 6" key="1">
    <citation type="journal article" date="2019" name="Curr. Microbiol.">
        <title>Vibrio chemaguriensis sp. nov., from Sundarbans, Bay of Bengal.</title>
        <authorList>
            <person name="Ghosh A."/>
            <person name="Bhadury P."/>
        </authorList>
    </citation>
    <scope>NUCLEOTIDE SEQUENCE [LARGE SCALE GENOMIC DNA]</scope>
    <source>
        <strain evidence="5 6">Iso1</strain>
    </source>
</reference>
<sequence>MGNISTYESYVFNNYFGIDLPEHWDEKRLGYLASNEKNAFVDGPFGSDLKTNDYKEDGIPLIQLNNIRDGKHILRNFKYVTEQKKNELSRHIARPRDIVLAKMAEPVARSAIVSGQFDEYVIVADCVKMTPDSQKIDLNFLNWAINSEVVKTQAELVSTGTTRIRISLGELKKLKVPYPSHGEQTQIANFLDHETAKIDTLIEKQQQLIKLLKEKRQAVISHAVTKGLNPQAPMKDSGVEWLGEVPEHWDSCLIKYKCSEITDGAHISPETNGGEYYFVSIRDIKDGVINFEEALLTSPKSYQYLVKTGCLPFEGDILFSKDGTIGQTAITPQNIEFVVASSLIIIRPDREKVIPEFMDFLLQSAVVKEQVESFVKGAALRRLSIQNLLKVFGVFPPIDEQMLIAEFIQKQQSKYRELECKAIAQVELLKERRTALISAAVTGKIDVRNWQAPISQNQALEQTA</sequence>